<dbReference type="EMBL" id="LDTB01000094">
    <property type="protein sequence ID" value="KTT68654.1"/>
    <property type="molecule type" value="Genomic_DNA"/>
</dbReference>
<dbReference type="InterPro" id="IPR057122">
    <property type="entry name" value="TIM-barrel_NCTSP"/>
</dbReference>
<feature type="domain" description="Non-contractile tail sheath N-terminal" evidence="2">
    <location>
        <begin position="18"/>
        <end position="206"/>
    </location>
</feature>
<dbReference type="OrthoDB" id="1685145at2"/>
<feature type="domain" description="Non-contractile tail sheath TIM barrel" evidence="3">
    <location>
        <begin position="211"/>
        <end position="548"/>
    </location>
</feature>
<name>A0A147HUW1_9SPHN</name>
<evidence type="ECO:0000313" key="5">
    <source>
        <dbReference type="Proteomes" id="UP000074310"/>
    </source>
</evidence>
<organism evidence="4 5">
    <name type="scientific">Sphingomonas endophytica</name>
    <dbReference type="NCBI Taxonomy" id="869719"/>
    <lineage>
        <taxon>Bacteria</taxon>
        <taxon>Pseudomonadati</taxon>
        <taxon>Pseudomonadota</taxon>
        <taxon>Alphaproteobacteria</taxon>
        <taxon>Sphingomonadales</taxon>
        <taxon>Sphingomonadaceae</taxon>
        <taxon>Sphingomonas</taxon>
    </lineage>
</organism>
<dbReference type="AlphaFoldDB" id="A0A147HUW1"/>
<protein>
    <recommendedName>
        <fullName evidence="6">TIGR02217 family protein</fullName>
    </recommendedName>
</protein>
<dbReference type="InterPro" id="IPR057102">
    <property type="entry name" value="NCTSP_N"/>
</dbReference>
<evidence type="ECO:0000259" key="1">
    <source>
        <dbReference type="Pfam" id="PF09343"/>
    </source>
</evidence>
<evidence type="ECO:0008006" key="6">
    <source>
        <dbReference type="Google" id="ProtNLM"/>
    </source>
</evidence>
<accession>A0A147HUW1</accession>
<feature type="domain" description="DUF2460" evidence="1">
    <location>
        <begin position="562"/>
        <end position="750"/>
    </location>
</feature>
<gene>
    <name evidence="4" type="ORF">NS334_16105</name>
</gene>
<evidence type="ECO:0000259" key="2">
    <source>
        <dbReference type="Pfam" id="PF23844"/>
    </source>
</evidence>
<dbReference type="Pfam" id="PF23844">
    <property type="entry name" value="NCTSP_N"/>
    <property type="match status" value="1"/>
</dbReference>
<dbReference type="InterPro" id="IPR011740">
    <property type="entry name" value="DUF2460"/>
</dbReference>
<dbReference type="Pfam" id="PF23845">
    <property type="entry name" value="TIM-barrel_NCTSP"/>
    <property type="match status" value="1"/>
</dbReference>
<keyword evidence="5" id="KW-1185">Reference proteome</keyword>
<sequence length="752" mass="80228">MGYRLLAARTHAAEGVLTRFDPMFWTVNFPRPMMAAVTTTAPDALRIDAVFYQRDDLAGVIWESADAHDHPLLAYDTARDYRDCRLSFRWRSAGVLALDVRHGPVLTIEGRDAAGQPRAWYVRLWNYATGTPTDARVAIDFATVQGGFLLPGEADPVWAGDVDRMFVSLVAPGYDEAGGALPEPVEGWAELSAIACEGAGAVIAIGDTVLPEHDLRIASGYDDSYHLTPARLLRNALHLGYRGAIVHYVGMSHYFRLSGGMVTTAGEALNVACAAWHRDLAQRAKALGYDLIWSLSYELFDAHCPAAWKQRAADGGAALTGWVPPSTLLSPTNAGAMAYLRAVAAAFVAIGSGAGLAPHFQIGEPWWWVTPGDGRPCIYDDSARTAFAPVAIASVHGTLDAAQRATLDRAGAALAASTAGLAAAVTAQAPGCTTYLLAYLPTVLDARAPEAKRMNMPLGWAAPAFDVLQLEDYDWVTGGDTVASARGAAAATLRLGYPVERQDYLAGFVLRGADAAQWRAIVAAAGAAQARGVPHVYLWALPQVLRDGVIYWREEDEVQAFDDVMFPLALGREAEVTPTFSTGVTTSAGGRETRRVGWAEARTRYDVGPGVRSEADVAALLAFFRARQGPARAFRLRDPFDWTATDEPIGTGDGATRGFALVRRYGDAVRRITRPVAGSVRVSVGGVATQAFTLASGGMVTLDAAPAAGVPVLASFVFDVPVRFAEDRLSVTRATHLAGHAPSVPLIEVREA</sequence>
<comment type="caution">
    <text evidence="4">The sequence shown here is derived from an EMBL/GenBank/DDBJ whole genome shotgun (WGS) entry which is preliminary data.</text>
</comment>
<dbReference type="Proteomes" id="UP000074310">
    <property type="component" value="Unassembled WGS sequence"/>
</dbReference>
<dbReference type="RefSeq" id="WP_058756965.1">
    <property type="nucleotide sequence ID" value="NZ_LDTB01000094.1"/>
</dbReference>
<reference evidence="4 5" key="1">
    <citation type="journal article" date="2016" name="Front. Microbiol.">
        <title>Genomic Resource of Rice Seed Associated Bacteria.</title>
        <authorList>
            <person name="Midha S."/>
            <person name="Bansal K."/>
            <person name="Sharma S."/>
            <person name="Kumar N."/>
            <person name="Patil P.P."/>
            <person name="Chaudhry V."/>
            <person name="Patil P.B."/>
        </authorList>
    </citation>
    <scope>NUCLEOTIDE SEQUENCE [LARGE SCALE GENOMIC DNA]</scope>
    <source>
        <strain evidence="4 5">NS334</strain>
    </source>
</reference>
<proteinExistence type="predicted"/>
<evidence type="ECO:0000259" key="3">
    <source>
        <dbReference type="Pfam" id="PF23845"/>
    </source>
</evidence>
<dbReference type="PATRIC" id="fig|869719.3.peg.3682"/>
<dbReference type="Pfam" id="PF09343">
    <property type="entry name" value="DUF2460"/>
    <property type="match status" value="1"/>
</dbReference>
<evidence type="ECO:0000313" key="4">
    <source>
        <dbReference type="EMBL" id="KTT68654.1"/>
    </source>
</evidence>
<dbReference type="NCBIfam" id="TIGR02217">
    <property type="entry name" value="chp_TIGR02217"/>
    <property type="match status" value="1"/>
</dbReference>